<keyword evidence="3" id="KW-0863">Zinc-finger</keyword>
<reference evidence="8 9" key="1">
    <citation type="journal article" date="2023" name="Insect Mol. Biol.">
        <title>Genome sequencing provides insights into the evolution of gene families encoding plant cell wall-degrading enzymes in longhorned beetles.</title>
        <authorList>
            <person name="Shin N.R."/>
            <person name="Okamura Y."/>
            <person name="Kirsch R."/>
            <person name="Pauchet Y."/>
        </authorList>
    </citation>
    <scope>NUCLEOTIDE SEQUENCE [LARGE SCALE GENOMIC DNA]</scope>
    <source>
        <strain evidence="8">EAD_L_NR</strain>
    </source>
</reference>
<dbReference type="SUPFAM" id="SSF57716">
    <property type="entry name" value="Glucocorticoid receptor-like (DNA-binding domain)"/>
    <property type="match status" value="2"/>
</dbReference>
<dbReference type="InterPro" id="IPR027806">
    <property type="entry name" value="HARBI1_dom"/>
</dbReference>
<dbReference type="GO" id="GO:0003677">
    <property type="term" value="F:DNA binding"/>
    <property type="evidence" value="ECO:0007669"/>
    <property type="project" value="UniProtKB-KW"/>
</dbReference>
<dbReference type="AlphaFoldDB" id="A0AAV8V7P0"/>
<dbReference type="PANTHER" id="PTHR23080:SF141">
    <property type="entry name" value="TRANSPOSASE HELIX-TURN-HELIX DOMAIN-CONTAINING PROTEIN"/>
    <property type="match status" value="1"/>
</dbReference>
<name>A0AAV8V7P0_9CUCU</name>
<evidence type="ECO:0000313" key="9">
    <source>
        <dbReference type="Proteomes" id="UP001159042"/>
    </source>
</evidence>
<keyword evidence="4" id="KW-0862">Zinc</keyword>
<keyword evidence="9" id="KW-1185">Reference proteome</keyword>
<feature type="compositionally biased region" description="Low complexity" evidence="6">
    <location>
        <begin position="210"/>
        <end position="221"/>
    </location>
</feature>
<feature type="region of interest" description="Disordered" evidence="6">
    <location>
        <begin position="500"/>
        <end position="534"/>
    </location>
</feature>
<evidence type="ECO:0000313" key="8">
    <source>
        <dbReference type="EMBL" id="KAJ8909965.1"/>
    </source>
</evidence>
<evidence type="ECO:0000256" key="6">
    <source>
        <dbReference type="SAM" id="MobiDB-lite"/>
    </source>
</evidence>
<evidence type="ECO:0000256" key="3">
    <source>
        <dbReference type="ARBA" id="ARBA00022771"/>
    </source>
</evidence>
<feature type="domain" description="THAP-type" evidence="7">
    <location>
        <begin position="424"/>
        <end position="504"/>
    </location>
</feature>
<evidence type="ECO:0000259" key="7">
    <source>
        <dbReference type="SMART" id="SM00980"/>
    </source>
</evidence>
<comment type="caution">
    <text evidence="8">The sequence shown here is derived from an EMBL/GenBank/DDBJ whole genome shotgun (WGS) entry which is preliminary data.</text>
</comment>
<comment type="cofactor">
    <cofactor evidence="1">
        <name>a divalent metal cation</name>
        <dbReference type="ChEBI" id="CHEBI:60240"/>
    </cofactor>
</comment>
<gene>
    <name evidence="8" type="ORF">NQ315_005972</name>
</gene>
<evidence type="ECO:0000256" key="5">
    <source>
        <dbReference type="ARBA" id="ARBA00023125"/>
    </source>
</evidence>
<dbReference type="InterPro" id="IPR006612">
    <property type="entry name" value="THAP_Znf"/>
</dbReference>
<dbReference type="PANTHER" id="PTHR23080">
    <property type="entry name" value="THAP DOMAIN PROTEIN"/>
    <property type="match status" value="1"/>
</dbReference>
<evidence type="ECO:0000256" key="1">
    <source>
        <dbReference type="ARBA" id="ARBA00001968"/>
    </source>
</evidence>
<dbReference type="EMBL" id="JANEYG010000381">
    <property type="protein sequence ID" value="KAJ8909965.1"/>
    <property type="molecule type" value="Genomic_DNA"/>
</dbReference>
<sequence length="742" mass="82332">MVSDDGGLSGTIALYPTLIAVDPDARRGGPYPKPTPTGDPVGVGSSKGLLLSWHHPAGWVVSSGAFLSSVLSSPARLTPGGSQCRGRGAANVAPFLGGEFGWGRSGFLGQTEKMNHYCCVPQCSSWVKRNPELSFHTFPKAGKSKVIVETKLGNKELVDRREMWIRKLRIGKKKRVKRRTLKSQAIPSQKLPVVSNESQPGPSRSRISRRSVAGGTSSSSSQLETANVQEELCENVVEEQEDREAAEALLTLLNSYNIPVETHANPSTKDFAVQVNTPKVLTLCELITTDEKLKNFTGPLIYFPSKNEVLKNMPICFSEFQDVRVVLDCTEIFVQSPKCLCCRIRFYSQYKSHMTVKFMTGVSPGGLITYVSKPYGGRASDKVIFEESNIIAKLDPGRDAVMVDKGFRIEDTCSIFGQTEKMNHYCCVPQCSSWVKRNPELSFHTFPKAGKSKVIVETKLGNKELVDRREMWIRKLRIGKKKRVKRRTLKSQAIPSQKLPVVSNESQLGPSRSRISRRSVAGGTSSSSSQLETANVQEELCENVVEEQEDREAAEALLTLLNSYNIPVETHANPSTKDFAVQVNTPKVLTLCELITTDEKLKNFTDVRVVLDCTEIFVQSPKCLCCRIRFYSQYKSHMTVKFMTGVSPGGLITYVSKPYGGRASDKVIFEESNIIAKLDPGRDAVMVDKGFRIEDTCSVNKIKLIRPPFLQKKSQLTTEESILNAKIASARIHIERSNQRGD</sequence>
<evidence type="ECO:0000256" key="4">
    <source>
        <dbReference type="ARBA" id="ARBA00022833"/>
    </source>
</evidence>
<feature type="domain" description="THAP-type" evidence="7">
    <location>
        <begin position="116"/>
        <end position="196"/>
    </location>
</feature>
<accession>A0AAV8V7P0</accession>
<keyword evidence="2" id="KW-0479">Metal-binding</keyword>
<evidence type="ECO:0000256" key="2">
    <source>
        <dbReference type="ARBA" id="ARBA00022723"/>
    </source>
</evidence>
<protein>
    <recommendedName>
        <fullName evidence="7">THAP-type domain-containing protein</fullName>
    </recommendedName>
</protein>
<organism evidence="8 9">
    <name type="scientific">Exocentrus adspersus</name>
    <dbReference type="NCBI Taxonomy" id="1586481"/>
    <lineage>
        <taxon>Eukaryota</taxon>
        <taxon>Metazoa</taxon>
        <taxon>Ecdysozoa</taxon>
        <taxon>Arthropoda</taxon>
        <taxon>Hexapoda</taxon>
        <taxon>Insecta</taxon>
        <taxon>Pterygota</taxon>
        <taxon>Neoptera</taxon>
        <taxon>Endopterygota</taxon>
        <taxon>Coleoptera</taxon>
        <taxon>Polyphaga</taxon>
        <taxon>Cucujiformia</taxon>
        <taxon>Chrysomeloidea</taxon>
        <taxon>Cerambycidae</taxon>
        <taxon>Lamiinae</taxon>
        <taxon>Acanthocinini</taxon>
        <taxon>Exocentrus</taxon>
    </lineage>
</organism>
<feature type="region of interest" description="Disordered" evidence="6">
    <location>
        <begin position="187"/>
        <end position="226"/>
    </location>
</feature>
<proteinExistence type="predicted"/>
<feature type="compositionally biased region" description="Low complexity" evidence="6">
    <location>
        <begin position="518"/>
        <end position="529"/>
    </location>
</feature>
<dbReference type="SMART" id="SM00980">
    <property type="entry name" value="THAP"/>
    <property type="match status" value="2"/>
</dbReference>
<keyword evidence="5" id="KW-0238">DNA-binding</keyword>
<dbReference type="Proteomes" id="UP001159042">
    <property type="component" value="Unassembled WGS sequence"/>
</dbReference>
<dbReference type="GO" id="GO:0008270">
    <property type="term" value="F:zinc ion binding"/>
    <property type="evidence" value="ECO:0007669"/>
    <property type="project" value="UniProtKB-KW"/>
</dbReference>
<dbReference type="Pfam" id="PF13359">
    <property type="entry name" value="DDE_Tnp_4"/>
    <property type="match status" value="2"/>
</dbReference>